<dbReference type="GO" id="GO:0008757">
    <property type="term" value="F:S-adenosylmethionine-dependent methyltransferase activity"/>
    <property type="evidence" value="ECO:0007669"/>
    <property type="project" value="InterPro"/>
</dbReference>
<sequence length="203" mass="22242">MSIAVGGNYDTIGNIASQVVVYAGAKDGDAIFDFGCGSGRVASHLSKRVDIKRFLGTDVVQSLLDYAATKTPEHFAFVKHQQLSVPAEDGSFDLAYAFSVFTHLLQAEIYLYLQDIARVLKPGGTFVFSFLELAEEGHWHVFQSTVATLAAKQPSHLNMFTERNQLAIWAAHAGFDVVEFIDGGDPRWNGEALGQAVAIFRKR</sequence>
<dbReference type="PANTHER" id="PTHR43861">
    <property type="entry name" value="TRANS-ACONITATE 2-METHYLTRANSFERASE-RELATED"/>
    <property type="match status" value="1"/>
</dbReference>
<keyword evidence="2" id="KW-0808">Transferase</keyword>
<feature type="domain" description="Methyltransferase type 11" evidence="1">
    <location>
        <begin position="33"/>
        <end position="128"/>
    </location>
</feature>
<accession>A0A1C3WP80</accession>
<dbReference type="GO" id="GO:0032259">
    <property type="term" value="P:methylation"/>
    <property type="evidence" value="ECO:0007669"/>
    <property type="project" value="UniProtKB-KW"/>
</dbReference>
<evidence type="ECO:0000313" key="3">
    <source>
        <dbReference type="Proteomes" id="UP000199435"/>
    </source>
</evidence>
<keyword evidence="2" id="KW-0830">Ubiquinone</keyword>
<dbReference type="Pfam" id="PF08241">
    <property type="entry name" value="Methyltransf_11"/>
    <property type="match status" value="1"/>
</dbReference>
<dbReference type="InterPro" id="IPR029063">
    <property type="entry name" value="SAM-dependent_MTases_sf"/>
</dbReference>
<keyword evidence="3" id="KW-1185">Reference proteome</keyword>
<keyword evidence="2" id="KW-0489">Methyltransferase</keyword>
<dbReference type="EMBL" id="FMAH01000035">
    <property type="protein sequence ID" value="SCB41725.1"/>
    <property type="molecule type" value="Genomic_DNA"/>
</dbReference>
<dbReference type="Gene3D" id="3.40.50.150">
    <property type="entry name" value="Vaccinia Virus protein VP39"/>
    <property type="match status" value="1"/>
</dbReference>
<dbReference type="STRING" id="411945.GA0061102_10352"/>
<dbReference type="PANTHER" id="PTHR43861:SF1">
    <property type="entry name" value="TRANS-ACONITATE 2-METHYLTRANSFERASE"/>
    <property type="match status" value="1"/>
</dbReference>
<proteinExistence type="predicted"/>
<evidence type="ECO:0000259" key="1">
    <source>
        <dbReference type="Pfam" id="PF08241"/>
    </source>
</evidence>
<dbReference type="SUPFAM" id="SSF53335">
    <property type="entry name" value="S-adenosyl-L-methionine-dependent methyltransferases"/>
    <property type="match status" value="1"/>
</dbReference>
<dbReference type="AlphaFoldDB" id="A0A1C3WP80"/>
<dbReference type="CDD" id="cd02440">
    <property type="entry name" value="AdoMet_MTases"/>
    <property type="match status" value="1"/>
</dbReference>
<dbReference type="InterPro" id="IPR013216">
    <property type="entry name" value="Methyltransf_11"/>
</dbReference>
<gene>
    <name evidence="2" type="ORF">GA0061102_10352</name>
</gene>
<name>A0A1C3WP80_9HYPH</name>
<evidence type="ECO:0000313" key="2">
    <source>
        <dbReference type="EMBL" id="SCB41725.1"/>
    </source>
</evidence>
<dbReference type="Proteomes" id="UP000199435">
    <property type="component" value="Unassembled WGS sequence"/>
</dbReference>
<organism evidence="2 3">
    <name type="scientific">Rhizobium miluonense</name>
    <dbReference type="NCBI Taxonomy" id="411945"/>
    <lineage>
        <taxon>Bacteria</taxon>
        <taxon>Pseudomonadati</taxon>
        <taxon>Pseudomonadota</taxon>
        <taxon>Alphaproteobacteria</taxon>
        <taxon>Hyphomicrobiales</taxon>
        <taxon>Rhizobiaceae</taxon>
        <taxon>Rhizobium/Agrobacterium group</taxon>
        <taxon>Rhizobium</taxon>
    </lineage>
</organism>
<protein>
    <submittedName>
        <fullName evidence="2">Ubiquinone/menaquinone biosynthesis C-methylase UbiE</fullName>
    </submittedName>
</protein>
<reference evidence="3" key="1">
    <citation type="submission" date="2016-08" db="EMBL/GenBank/DDBJ databases">
        <authorList>
            <person name="Varghese N."/>
            <person name="Submissions Spin"/>
        </authorList>
    </citation>
    <scope>NUCLEOTIDE SEQUENCE [LARGE SCALE GENOMIC DNA]</scope>
    <source>
        <strain evidence="3">HAMBI 2971</strain>
    </source>
</reference>